<proteinExistence type="predicted"/>
<gene>
    <name evidence="3" type="ORF">CROQUDRAFT_652854</name>
</gene>
<dbReference type="CDD" id="cd00170">
    <property type="entry name" value="SEC14"/>
    <property type="match status" value="1"/>
</dbReference>
<feature type="compositionally biased region" description="Basic and acidic residues" evidence="1">
    <location>
        <begin position="405"/>
        <end position="418"/>
    </location>
</feature>
<dbReference type="InterPro" id="IPR052578">
    <property type="entry name" value="PI_Transfer_CRAL-TRIO"/>
</dbReference>
<dbReference type="SUPFAM" id="SSF52087">
    <property type="entry name" value="CRAL/TRIO domain"/>
    <property type="match status" value="1"/>
</dbReference>
<dbReference type="SUPFAM" id="SSF46938">
    <property type="entry name" value="CRAL/TRIO N-terminal domain"/>
    <property type="match status" value="1"/>
</dbReference>
<dbReference type="GO" id="GO:0008526">
    <property type="term" value="F:phosphatidylinositol transfer activity"/>
    <property type="evidence" value="ECO:0007669"/>
    <property type="project" value="TreeGrafter"/>
</dbReference>
<evidence type="ECO:0000259" key="2">
    <source>
        <dbReference type="PROSITE" id="PS50191"/>
    </source>
</evidence>
<evidence type="ECO:0000313" key="3">
    <source>
        <dbReference type="EMBL" id="KAG0150137.1"/>
    </source>
</evidence>
<protein>
    <recommendedName>
        <fullName evidence="2">CRAL-TRIO domain-containing protein</fullName>
    </recommendedName>
</protein>
<dbReference type="InterPro" id="IPR001251">
    <property type="entry name" value="CRAL-TRIO_dom"/>
</dbReference>
<name>A0A9P6NTL1_9BASI</name>
<feature type="region of interest" description="Disordered" evidence="1">
    <location>
        <begin position="312"/>
        <end position="431"/>
    </location>
</feature>
<dbReference type="InterPro" id="IPR036865">
    <property type="entry name" value="CRAL-TRIO_dom_sf"/>
</dbReference>
<keyword evidence="4" id="KW-1185">Reference proteome</keyword>
<dbReference type="EMBL" id="MU167222">
    <property type="protein sequence ID" value="KAG0150137.1"/>
    <property type="molecule type" value="Genomic_DNA"/>
</dbReference>
<dbReference type="OrthoDB" id="75724at2759"/>
<evidence type="ECO:0000256" key="1">
    <source>
        <dbReference type="SAM" id="MobiDB-lite"/>
    </source>
</evidence>
<dbReference type="Gene3D" id="3.40.525.10">
    <property type="entry name" value="CRAL-TRIO lipid binding domain"/>
    <property type="match status" value="1"/>
</dbReference>
<dbReference type="AlphaFoldDB" id="A0A9P6NTL1"/>
<accession>A0A9P6NTL1</accession>
<feature type="domain" description="CRAL-TRIO" evidence="2">
    <location>
        <begin position="117"/>
        <end position="276"/>
    </location>
</feature>
<dbReference type="PANTHER" id="PTHR45824:SF29">
    <property type="entry name" value="GH16843P"/>
    <property type="match status" value="1"/>
</dbReference>
<sequence length="489" mass="55965">MSHPINIPSFYSILSQPSKNATLPPKPTELNSSQNQIYQNILNELRNPELKLPQTFSEHDSLKKSPLNEIEKCYCTKEFILRICRANSWNPTLSLKRVLDTIIWRREYNINEIDLDLISKEAESGKQFVLGYDLHSRPCLHMYPYKQNTKPSDAQIKFVVWCLERTIDLMPPGIESLTLLIDFGNSKNNHNSTGQPTTLSQAKQVLNILQTYYCERLGRAICINVPWLFWGFYKLVKPFIDPRTVEKIKFNPDVTELVPSEQLEKNCFGGQLEFQYEHEIYFPLLIKLCNERRTEMLKRFKKLGSQVGLSEYDLRGGNDINGPTETENVRPIHKRHAETDTGDTVISQEPPRSDESLELPKFNKSLEPPRFIQSLEPPRPLESLQPSRPDGSLDPPRSDGSLEPPRSDESLELPRSDESLTPSQLPIPKNSLKKRLSSSFKNHFVHKHSNKAIDAGVKVIKAESTGLPLNESNGASRNVQHVLRQSFVK</sequence>
<evidence type="ECO:0000313" key="4">
    <source>
        <dbReference type="Proteomes" id="UP000886653"/>
    </source>
</evidence>
<comment type="caution">
    <text evidence="3">The sequence shown here is derived from an EMBL/GenBank/DDBJ whole genome shotgun (WGS) entry which is preliminary data.</text>
</comment>
<dbReference type="Proteomes" id="UP000886653">
    <property type="component" value="Unassembled WGS sequence"/>
</dbReference>
<dbReference type="Pfam" id="PF00650">
    <property type="entry name" value="CRAL_TRIO"/>
    <property type="match status" value="1"/>
</dbReference>
<dbReference type="PROSITE" id="PS50191">
    <property type="entry name" value="CRAL_TRIO"/>
    <property type="match status" value="1"/>
</dbReference>
<dbReference type="PANTHER" id="PTHR45824">
    <property type="entry name" value="GH16843P"/>
    <property type="match status" value="1"/>
</dbReference>
<dbReference type="InterPro" id="IPR036273">
    <property type="entry name" value="CRAL/TRIO_N_dom_sf"/>
</dbReference>
<organism evidence="3 4">
    <name type="scientific">Cronartium quercuum f. sp. fusiforme G11</name>
    <dbReference type="NCBI Taxonomy" id="708437"/>
    <lineage>
        <taxon>Eukaryota</taxon>
        <taxon>Fungi</taxon>
        <taxon>Dikarya</taxon>
        <taxon>Basidiomycota</taxon>
        <taxon>Pucciniomycotina</taxon>
        <taxon>Pucciniomycetes</taxon>
        <taxon>Pucciniales</taxon>
        <taxon>Coleosporiaceae</taxon>
        <taxon>Cronartium</taxon>
    </lineage>
</organism>
<reference evidence="3" key="1">
    <citation type="submission" date="2013-11" db="EMBL/GenBank/DDBJ databases">
        <title>Genome sequence of the fusiform rust pathogen reveals effectors for host alternation and coevolution with pine.</title>
        <authorList>
            <consortium name="DOE Joint Genome Institute"/>
            <person name="Smith K."/>
            <person name="Pendleton A."/>
            <person name="Kubisiak T."/>
            <person name="Anderson C."/>
            <person name="Salamov A."/>
            <person name="Aerts A."/>
            <person name="Riley R."/>
            <person name="Clum A."/>
            <person name="Lindquist E."/>
            <person name="Ence D."/>
            <person name="Campbell M."/>
            <person name="Kronenberg Z."/>
            <person name="Feau N."/>
            <person name="Dhillon B."/>
            <person name="Hamelin R."/>
            <person name="Burleigh J."/>
            <person name="Smith J."/>
            <person name="Yandell M."/>
            <person name="Nelson C."/>
            <person name="Grigoriev I."/>
            <person name="Davis J."/>
        </authorList>
    </citation>
    <scope>NUCLEOTIDE SEQUENCE</scope>
    <source>
        <strain evidence="3">G11</strain>
    </source>
</reference>
<dbReference type="SMART" id="SM00516">
    <property type="entry name" value="SEC14"/>
    <property type="match status" value="1"/>
</dbReference>